<dbReference type="SUPFAM" id="SSF52540">
    <property type="entry name" value="P-loop containing nucleoside triphosphate hydrolases"/>
    <property type="match status" value="2"/>
</dbReference>
<dbReference type="SMART" id="SM00490">
    <property type="entry name" value="HELICc"/>
    <property type="match status" value="1"/>
</dbReference>
<dbReference type="InterPro" id="IPR001650">
    <property type="entry name" value="Helicase_C-like"/>
</dbReference>
<dbReference type="InterPro" id="IPR027417">
    <property type="entry name" value="P-loop_NTPase"/>
</dbReference>
<dbReference type="GO" id="GO:0036297">
    <property type="term" value="P:interstrand cross-link repair"/>
    <property type="evidence" value="ECO:0007669"/>
    <property type="project" value="TreeGrafter"/>
</dbReference>
<keyword evidence="5" id="KW-1185">Reference proteome</keyword>
<dbReference type="GO" id="GO:0043138">
    <property type="term" value="F:3'-5' DNA helicase activity"/>
    <property type="evidence" value="ECO:0007669"/>
    <property type="project" value="TreeGrafter"/>
</dbReference>
<reference evidence="5" key="1">
    <citation type="submission" date="2017-06" db="EMBL/GenBank/DDBJ databases">
        <authorList>
            <person name="Varghese N."/>
            <person name="Submissions S."/>
        </authorList>
    </citation>
    <scope>NUCLEOTIDE SEQUENCE [LARGE SCALE GENOMIC DNA]</scope>
    <source>
        <strain evidence="5">DSM 46839</strain>
    </source>
</reference>
<dbReference type="PROSITE" id="PS51192">
    <property type="entry name" value="HELICASE_ATP_BIND_1"/>
    <property type="match status" value="1"/>
</dbReference>
<feature type="domain" description="Helicase ATP-binding" evidence="3">
    <location>
        <begin position="103"/>
        <end position="394"/>
    </location>
</feature>
<dbReference type="Proteomes" id="UP000198373">
    <property type="component" value="Unassembled WGS sequence"/>
</dbReference>
<dbReference type="InterPro" id="IPR011545">
    <property type="entry name" value="DEAD/DEAH_box_helicase_dom"/>
</dbReference>
<dbReference type="GO" id="GO:0005524">
    <property type="term" value="F:ATP binding"/>
    <property type="evidence" value="ECO:0007669"/>
    <property type="project" value="UniProtKB-KW"/>
</dbReference>
<accession>A0A239E3I0</accession>
<name>A0A239E3I0_9ACTN</name>
<keyword evidence="4" id="KW-0347">Helicase</keyword>
<dbReference type="PANTHER" id="PTHR47957:SF3">
    <property type="entry name" value="ATP-DEPENDENT HELICASE HRQ1"/>
    <property type="match status" value="1"/>
</dbReference>
<sequence length="1800" mass="197036">MTSAHALSVDTLSRDLTDTFLRYYDTAYGLRDQAIMSERRDLLSHQSALFQEPFLELLPDYVLADTDLSGSCQQAGVPDLAGLAQAGLLAGRDRLFAHQDRALRDAVAGRHTVITSGTGSGKTEAFLLPVLARLVRESASWDAPTPDGAPWWTGTGPWQAQRGHSPGRAAAVRALILYPMNALVEDQLVRLRRALDGPQARKWLHDARRGNRFYFGRYTGRTPVSSTQSSSSTAELRTVLRKLDERGRRLRQRLAQQEQAGQDVRADDAFFLPRLDGAEMRSRWDMQEAPPDVLITNYSMLNVVLMRDREEDMLAATRAWLDASPEHVFTLVVDELHTYRGTSGTEVAYLLRKLLDRLGLHDRPGQLSVLAASASLEAGRKKDMAFLEQFFGQPQDRFSVVSGALARPDGPGSLQGAATALAEARADLENGHRRTGLTERLGVHSALFEAGQDDEGRLRARSLTDWSERLFPDAAPDTRLGALNDLLACLDADSDTTRLRMHLFFRNLNGLWACADPSCEVAPKARGDEEPSATRPVGRIYAQPRYRCDCGARVLELLYCQTCGELFLGGYRSPGGDEHTQYLVSSVTDLEELPERATLARNAASYTMFWPTADTSQKPLSTKWNRGPYEMGMARRQLNVRTGELAAPEPGSSGHNGWAYYIKAGRTGEPARLPAFPSKCPHCGDDRELKLNWLKPEDPKRNRSPIRTMGTGFEKVNQLLSDVLMRDLGDDRKLVVFSDSRQDAARIAAGLEKSHYQDLVRQLVVTVLDRPIDLSPQKAAEYWSDPDAGDDAVAAWEAVAAADKALAEAVRRMGMGRPRPDDQQTVEDRLAVLGNQGHTLAELANLVEPLLLSLGVHPGGPAPSLQAGGRWTDLYDWTTAPPTARPVNLLAPAQQNLSERVRGSLLEEVQRSVFSGTGRDVEALGLAKATSPVESGPPTGLSVTIFQEVCDSVVRLMGLRRLFPEQERNGRDQLPRNARAFLQAIAEGDRSRTDELTQAVARALGLGDKHLLDSTRVRLRPPGALQWRCTRCRRRHLQPSAGRCTQCRAALGPAEERRAAGDDTSLEASDYYAWLARDAGEPFPLRVEELTGQTDMNDGQTRQARFQDVFLDEEVPQTSGIDVLSVTTTMEAGVDIGGLRAVVLANMPPMRFNYQQRVGRAGRRNDRLSVALTVCRGTRSHDEHYFAHPEQITGDLPPAPYVDVAREDILKRALAAEFLRLAFVAAKGNVQGYVGGSNAHGQFGDAISWPTVQPHVLTWLRASKNEAEHIVDVLLQRAAPSLRERRSALLSWALNDLPAAVDRVASQSTGHASLAQRLAESGELPMFGFPTRERTLYQERPHGREPGGTVSRQLDIAISEFAPGSEIVKDKAVYTPVGLVEYSRRGQQWAPIADPRGPMTRVGLCRACGAVDSSGTPTACPTCKTVAADDGIYRVAEVCQPAGFRTSYRPPADYDGTYEFTPRAGHARLSLENDGVLQHGQHQRLDLRYGKADVLVVNDSAGADFRFGRVGGEDGLLSLDLLADDDRRRDLDLPKPGGDHSSVVPLALGAWTRTDALLVELQSLPQGLDLNPMRTSARAAWLSFGFLLRNAASKQLDVGVGEFKVGVFPRPGRLGEGGVSGAAFLADSLDNGAGYATHLGQEPLALLAAARELADEYRDHAESGDGCDSSCYRCLRDHTNSAYHPLLDWRLALDLLDAAEGRPVALDRQDTLAASLARTFAANFGGSVHYAADLPLIEDGFGGTLLVVHPLESVNDSAPSPRVQAARDRLTGMGKRVSMPTTTYDLVRRPGVVWTRLAAM</sequence>
<dbReference type="GO" id="GO:0003676">
    <property type="term" value="F:nucleic acid binding"/>
    <property type="evidence" value="ECO:0007669"/>
    <property type="project" value="InterPro"/>
</dbReference>
<keyword evidence="2" id="KW-0067">ATP-binding</keyword>
<keyword evidence="4" id="KW-0378">Hydrolase</keyword>
<dbReference type="EMBL" id="FZOO01000003">
    <property type="protein sequence ID" value="SNS38961.1"/>
    <property type="molecule type" value="Genomic_DNA"/>
</dbReference>
<dbReference type="PANTHER" id="PTHR47957">
    <property type="entry name" value="ATP-DEPENDENT HELICASE HRQ1"/>
    <property type="match status" value="1"/>
</dbReference>
<evidence type="ECO:0000256" key="2">
    <source>
        <dbReference type="ARBA" id="ARBA00022840"/>
    </source>
</evidence>
<dbReference type="Pfam" id="PF00270">
    <property type="entry name" value="DEAD"/>
    <property type="match status" value="1"/>
</dbReference>
<dbReference type="Gene3D" id="3.40.50.300">
    <property type="entry name" value="P-loop containing nucleotide triphosphate hydrolases"/>
    <property type="match status" value="2"/>
</dbReference>
<proteinExistence type="predicted"/>
<dbReference type="OrthoDB" id="3197455at2"/>
<protein>
    <submittedName>
        <fullName evidence="4">Helicase conserved C-terminal domain-containing protein</fullName>
    </submittedName>
</protein>
<gene>
    <name evidence="4" type="ORF">SAMN06893096_103499</name>
</gene>
<evidence type="ECO:0000313" key="4">
    <source>
        <dbReference type="EMBL" id="SNS38961.1"/>
    </source>
</evidence>
<dbReference type="Pfam" id="PF00271">
    <property type="entry name" value="Helicase_C"/>
    <property type="match status" value="1"/>
</dbReference>
<dbReference type="GO" id="GO:0006289">
    <property type="term" value="P:nucleotide-excision repair"/>
    <property type="evidence" value="ECO:0007669"/>
    <property type="project" value="TreeGrafter"/>
</dbReference>
<dbReference type="SMART" id="SM00487">
    <property type="entry name" value="DEXDc"/>
    <property type="match status" value="1"/>
</dbReference>
<organism evidence="4 5">
    <name type="scientific">Geodermatophilus pulveris</name>
    <dbReference type="NCBI Taxonomy" id="1564159"/>
    <lineage>
        <taxon>Bacteria</taxon>
        <taxon>Bacillati</taxon>
        <taxon>Actinomycetota</taxon>
        <taxon>Actinomycetes</taxon>
        <taxon>Geodermatophilales</taxon>
        <taxon>Geodermatophilaceae</taxon>
        <taxon>Geodermatophilus</taxon>
    </lineage>
</organism>
<keyword evidence="1" id="KW-0547">Nucleotide-binding</keyword>
<dbReference type="InterPro" id="IPR014001">
    <property type="entry name" value="Helicase_ATP-bd"/>
</dbReference>
<evidence type="ECO:0000256" key="1">
    <source>
        <dbReference type="ARBA" id="ARBA00022741"/>
    </source>
</evidence>
<evidence type="ECO:0000313" key="5">
    <source>
        <dbReference type="Proteomes" id="UP000198373"/>
    </source>
</evidence>
<evidence type="ECO:0000259" key="3">
    <source>
        <dbReference type="PROSITE" id="PS51192"/>
    </source>
</evidence>
<dbReference type="RefSeq" id="WP_089305240.1">
    <property type="nucleotide sequence ID" value="NZ_FZOO01000003.1"/>
</dbReference>